<protein>
    <submittedName>
        <fullName evidence="1">Uncharacterized protein</fullName>
    </submittedName>
</protein>
<gene>
    <name evidence="1" type="ORF">NCTC11661_00114</name>
</gene>
<organism evidence="1 2">
    <name type="scientific">Bergeyella zoohelcum</name>
    <dbReference type="NCBI Taxonomy" id="1015"/>
    <lineage>
        <taxon>Bacteria</taxon>
        <taxon>Pseudomonadati</taxon>
        <taxon>Bacteroidota</taxon>
        <taxon>Flavobacteriia</taxon>
        <taxon>Flavobacteriales</taxon>
        <taxon>Weeksellaceae</taxon>
        <taxon>Bergeyella</taxon>
    </lineage>
</organism>
<reference evidence="1 2" key="1">
    <citation type="submission" date="2018-06" db="EMBL/GenBank/DDBJ databases">
        <authorList>
            <consortium name="Pathogen Informatics"/>
            <person name="Doyle S."/>
        </authorList>
    </citation>
    <scope>NUCLEOTIDE SEQUENCE [LARGE SCALE GENOMIC DNA]</scope>
    <source>
        <strain evidence="1 2">NCTC11661</strain>
    </source>
</reference>
<evidence type="ECO:0000313" key="1">
    <source>
        <dbReference type="EMBL" id="SSZ46471.1"/>
    </source>
</evidence>
<dbReference type="RefSeq" id="WP_002687470.1">
    <property type="nucleotide sequence ID" value="NZ_UFTJ01000001.1"/>
</dbReference>
<proteinExistence type="predicted"/>
<dbReference type="AlphaFoldDB" id="A0A376BYB3"/>
<name>A0A376BYB3_9FLAO</name>
<sequence length="61" mass="7222">MKKSREIRIAPAIKKELASEFKVSYQTIDMTMKYIFNSETSKKIRKRAKEKLLEEANNIED</sequence>
<dbReference type="Proteomes" id="UP000255515">
    <property type="component" value="Unassembled WGS sequence"/>
</dbReference>
<evidence type="ECO:0000313" key="2">
    <source>
        <dbReference type="Proteomes" id="UP000255515"/>
    </source>
</evidence>
<accession>A0A376BYB3</accession>
<dbReference type="EMBL" id="UFTJ01000001">
    <property type="protein sequence ID" value="SSZ46471.1"/>
    <property type="molecule type" value="Genomic_DNA"/>
</dbReference>